<protein>
    <submittedName>
        <fullName evidence="2">Uncharacterized protein</fullName>
    </submittedName>
</protein>
<proteinExistence type="predicted"/>
<feature type="region of interest" description="Disordered" evidence="1">
    <location>
        <begin position="25"/>
        <end position="45"/>
    </location>
</feature>
<keyword evidence="3" id="KW-1185">Reference proteome</keyword>
<dbReference type="Proteomes" id="UP000499080">
    <property type="component" value="Unassembled WGS sequence"/>
</dbReference>
<name>A0A4Y2B0U8_ARAVE</name>
<reference evidence="2 3" key="1">
    <citation type="journal article" date="2019" name="Sci. Rep.">
        <title>Orb-weaving spider Araneus ventricosus genome elucidates the spidroin gene catalogue.</title>
        <authorList>
            <person name="Kono N."/>
            <person name="Nakamura H."/>
            <person name="Ohtoshi R."/>
            <person name="Moran D.A.P."/>
            <person name="Shinohara A."/>
            <person name="Yoshida Y."/>
            <person name="Fujiwara M."/>
            <person name="Mori M."/>
            <person name="Tomita M."/>
            <person name="Arakawa K."/>
        </authorList>
    </citation>
    <scope>NUCLEOTIDE SEQUENCE [LARGE SCALE GENOMIC DNA]</scope>
</reference>
<evidence type="ECO:0000313" key="3">
    <source>
        <dbReference type="Proteomes" id="UP000499080"/>
    </source>
</evidence>
<sequence length="102" mass="11095">MFSICISGEVSSSYVRLPVAIRGRVVPGSKPDSTEDPSAKHKCQSPLKALEEDRIHQPGRVGYGPSALPLRQSVLSRKSVHHYIGAKSGFYLRGYRGSPTSL</sequence>
<gene>
    <name evidence="2" type="ORF">AVEN_42179_1</name>
</gene>
<evidence type="ECO:0000256" key="1">
    <source>
        <dbReference type="SAM" id="MobiDB-lite"/>
    </source>
</evidence>
<organism evidence="2 3">
    <name type="scientific">Araneus ventricosus</name>
    <name type="common">Orbweaver spider</name>
    <name type="synonym">Epeira ventricosa</name>
    <dbReference type="NCBI Taxonomy" id="182803"/>
    <lineage>
        <taxon>Eukaryota</taxon>
        <taxon>Metazoa</taxon>
        <taxon>Ecdysozoa</taxon>
        <taxon>Arthropoda</taxon>
        <taxon>Chelicerata</taxon>
        <taxon>Arachnida</taxon>
        <taxon>Araneae</taxon>
        <taxon>Araneomorphae</taxon>
        <taxon>Entelegynae</taxon>
        <taxon>Araneoidea</taxon>
        <taxon>Araneidae</taxon>
        <taxon>Araneus</taxon>
    </lineage>
</organism>
<accession>A0A4Y2B0U8</accession>
<dbReference type="EMBL" id="BGPR01000040">
    <property type="protein sequence ID" value="GBL84906.1"/>
    <property type="molecule type" value="Genomic_DNA"/>
</dbReference>
<dbReference type="AlphaFoldDB" id="A0A4Y2B0U8"/>
<comment type="caution">
    <text evidence="2">The sequence shown here is derived from an EMBL/GenBank/DDBJ whole genome shotgun (WGS) entry which is preliminary data.</text>
</comment>
<evidence type="ECO:0000313" key="2">
    <source>
        <dbReference type="EMBL" id="GBL84906.1"/>
    </source>
</evidence>